<dbReference type="InterPro" id="IPR010998">
    <property type="entry name" value="Integrase_recombinase_N"/>
</dbReference>
<evidence type="ECO:0000256" key="3">
    <source>
        <dbReference type="ARBA" id="ARBA00023125"/>
    </source>
</evidence>
<evidence type="ECO:0000313" key="7">
    <source>
        <dbReference type="Proteomes" id="UP000037854"/>
    </source>
</evidence>
<dbReference type="InterPro" id="IPR011010">
    <property type="entry name" value="DNA_brk_join_enz"/>
</dbReference>
<sequence>MRNSKIKTLDIKTDKWVIDYPTSLGETISFDFTYLPNAWFKKLQKQITIECFTLDKPSVETLNRYNYSLKHFFNFIKQYEIDLDKYEDLTHQHTQMFLFYLKQQDMANSTRSTAISALKWIVLYGQIFEYEGFPKRQIFDGEEYQSIKTEDVLKTKYIPDDVIKQIELALQKEEDLIIKSLIEIGIDTGIRLSEALELSEGCITEDFTGKPVLHVISSKNNTERFIPVSRRVKKAVKTLEEQTMKGRKAIGLDNLTVYWMPQAKRFDKMTQPNFRYRLKGFLKKHKIINSEGNLYPLTYHAFRHTLGTDMLNRGMSIFEIRDYLGHESLHSTAGYAKFKNQTVQKEYSKLGFIGMIVEEISEESMGKGKELDKDTLKAASLPDGACKKPIDNQGNICARFNMCIICPKFITTPAHLPVHKNHLERLRADREFYMATEYIGSQNHLETIEHALETIIDRLEVIESGS</sequence>
<dbReference type="Pfam" id="PF02899">
    <property type="entry name" value="Phage_int_SAM_1"/>
    <property type="match status" value="1"/>
</dbReference>
<accession>A0ABR5MGN4</accession>
<comment type="caution">
    <text evidence="6">The sequence shown here is derived from an EMBL/GenBank/DDBJ whole genome shotgun (WGS) entry which is preliminary data.</text>
</comment>
<dbReference type="InterPro" id="IPR004107">
    <property type="entry name" value="Integrase_SAM-like_N"/>
</dbReference>
<dbReference type="InterPro" id="IPR002104">
    <property type="entry name" value="Integrase_catalytic"/>
</dbReference>
<keyword evidence="2" id="KW-0229">DNA integration</keyword>
<comment type="similarity">
    <text evidence="1">Belongs to the 'phage' integrase family.</text>
</comment>
<name>A0ABR5MGN4_9BACI</name>
<dbReference type="EMBL" id="LGTK01000062">
    <property type="protein sequence ID" value="KPH71793.1"/>
    <property type="molecule type" value="Genomic_DNA"/>
</dbReference>
<reference evidence="6 7" key="1">
    <citation type="submission" date="2015-07" db="EMBL/GenBank/DDBJ databases">
        <title>High-quality draft genome sequence of Oceanobacillus caeni HM6, a bacillus isolated from a human feces.</title>
        <authorList>
            <person name="Kumar J."/>
            <person name="Verma M.K."/>
            <person name="Pandey R."/>
            <person name="Bhambi M."/>
            <person name="Chauhan N."/>
        </authorList>
    </citation>
    <scope>NUCLEOTIDE SEQUENCE [LARGE SCALE GENOMIC DNA]</scope>
    <source>
        <strain evidence="6 7">HM6</strain>
    </source>
</reference>
<organism evidence="6 7">
    <name type="scientific">Oceanobacillus caeni</name>
    <dbReference type="NCBI Taxonomy" id="405946"/>
    <lineage>
        <taxon>Bacteria</taxon>
        <taxon>Bacillati</taxon>
        <taxon>Bacillota</taxon>
        <taxon>Bacilli</taxon>
        <taxon>Bacillales</taxon>
        <taxon>Bacillaceae</taxon>
        <taxon>Oceanobacillus</taxon>
    </lineage>
</organism>
<keyword evidence="4" id="KW-0233">DNA recombination</keyword>
<protein>
    <submittedName>
        <fullName evidence="6">Integrase</fullName>
    </submittedName>
</protein>
<dbReference type="InterPro" id="IPR050090">
    <property type="entry name" value="Tyrosine_recombinase_XerCD"/>
</dbReference>
<dbReference type="InterPro" id="IPR013762">
    <property type="entry name" value="Integrase-like_cat_sf"/>
</dbReference>
<dbReference type="PANTHER" id="PTHR30349:SF41">
    <property type="entry name" value="INTEGRASE_RECOMBINASE PROTEIN MJ0367-RELATED"/>
    <property type="match status" value="1"/>
</dbReference>
<dbReference type="Pfam" id="PF00589">
    <property type="entry name" value="Phage_integrase"/>
    <property type="match status" value="1"/>
</dbReference>
<evidence type="ECO:0000256" key="2">
    <source>
        <dbReference type="ARBA" id="ARBA00022908"/>
    </source>
</evidence>
<evidence type="ECO:0000256" key="1">
    <source>
        <dbReference type="ARBA" id="ARBA00008857"/>
    </source>
</evidence>
<dbReference type="CDD" id="cd00397">
    <property type="entry name" value="DNA_BRE_C"/>
    <property type="match status" value="1"/>
</dbReference>
<evidence type="ECO:0000256" key="4">
    <source>
        <dbReference type="ARBA" id="ARBA00023172"/>
    </source>
</evidence>
<feature type="domain" description="Tyr recombinase" evidence="5">
    <location>
        <begin position="153"/>
        <end position="348"/>
    </location>
</feature>
<dbReference type="Gene3D" id="1.10.443.10">
    <property type="entry name" value="Intergrase catalytic core"/>
    <property type="match status" value="1"/>
</dbReference>
<keyword evidence="3" id="KW-0238">DNA-binding</keyword>
<dbReference type="Gene3D" id="1.10.150.130">
    <property type="match status" value="1"/>
</dbReference>
<dbReference type="SUPFAM" id="SSF56349">
    <property type="entry name" value="DNA breaking-rejoining enzymes"/>
    <property type="match status" value="1"/>
</dbReference>
<proteinExistence type="inferred from homology"/>
<dbReference type="PANTHER" id="PTHR30349">
    <property type="entry name" value="PHAGE INTEGRASE-RELATED"/>
    <property type="match status" value="1"/>
</dbReference>
<gene>
    <name evidence="6" type="ORF">AFL42_14135</name>
</gene>
<dbReference type="PROSITE" id="PS51898">
    <property type="entry name" value="TYR_RECOMBINASE"/>
    <property type="match status" value="1"/>
</dbReference>
<keyword evidence="7" id="KW-1185">Reference proteome</keyword>
<evidence type="ECO:0000259" key="5">
    <source>
        <dbReference type="PROSITE" id="PS51898"/>
    </source>
</evidence>
<dbReference type="RefSeq" id="WP_033827356.1">
    <property type="nucleotide sequence ID" value="NZ_LGTK01000062.1"/>
</dbReference>
<dbReference type="Proteomes" id="UP000037854">
    <property type="component" value="Unassembled WGS sequence"/>
</dbReference>
<evidence type="ECO:0000313" key="6">
    <source>
        <dbReference type="EMBL" id="KPH71793.1"/>
    </source>
</evidence>